<dbReference type="Pfam" id="PF13970">
    <property type="entry name" value="DUF4221"/>
    <property type="match status" value="1"/>
</dbReference>
<evidence type="ECO:0008006" key="3">
    <source>
        <dbReference type="Google" id="ProtNLM"/>
    </source>
</evidence>
<reference evidence="2" key="1">
    <citation type="submission" date="2017-04" db="EMBL/GenBank/DDBJ databases">
        <authorList>
            <person name="Varghese N."/>
            <person name="Submissions S."/>
        </authorList>
    </citation>
    <scope>NUCLEOTIDE SEQUENCE [LARGE SCALE GENOMIC DNA]</scope>
    <source>
        <strain evidence="2">DSM 16537</strain>
    </source>
</reference>
<dbReference type="EMBL" id="LT838813">
    <property type="protein sequence ID" value="SMD46130.1"/>
    <property type="molecule type" value="Genomic_DNA"/>
</dbReference>
<sequence>MKIVNLILLSILTLFSFSCSRKFENKIELGEPSHDLFLESEGLIKFEAINGLNSYLSSIQFFEDSTSLVGMLNPLNNTFFWFDLESGKWLGNQVFEEEGPNGVGFLGGVTSSFILNQDSILIYNIQVGRLFLLNKNSEILDRYIVTDYSDPSNFPAPFPSLLRPIQYYKGKVILPSGLNNRISNFENFPSSLTLDLKTKKVKFPSIFSDLYSQAYWGEMFKYDPSVISFQDKLIISYPIDFSLHVLDWESDSVYKVMAPSNYFDNIVPFKYDVDYYSTINPNQKNIEQENHSLSTSDFAGLLADPNGEFLYRIAYIRPNLEQVRLGNKLADFSTIIIDSELKIVGERKFDGKIYDNSLIFTSPKGIHIFRKDLYEMDEQYLSFETFQPKKI</sequence>
<dbReference type="AlphaFoldDB" id="A0A1W2HB53"/>
<dbReference type="RefSeq" id="WP_084123072.1">
    <property type="nucleotide sequence ID" value="NZ_LT838813.1"/>
</dbReference>
<dbReference type="Proteomes" id="UP000192333">
    <property type="component" value="Chromosome I"/>
</dbReference>
<keyword evidence="2" id="KW-1185">Reference proteome</keyword>
<evidence type="ECO:0000313" key="1">
    <source>
        <dbReference type="EMBL" id="SMD46130.1"/>
    </source>
</evidence>
<proteinExistence type="predicted"/>
<protein>
    <recommendedName>
        <fullName evidence="3">DUF4221 domain-containing protein</fullName>
    </recommendedName>
</protein>
<dbReference type="InterPro" id="IPR025316">
    <property type="entry name" value="DUF4221"/>
</dbReference>
<evidence type="ECO:0000313" key="2">
    <source>
        <dbReference type="Proteomes" id="UP000192333"/>
    </source>
</evidence>
<gene>
    <name evidence="1" type="ORF">SAMN00777080_4810</name>
</gene>
<name>A0A1W2HB53_9BACT</name>
<dbReference type="OrthoDB" id="828261at2"/>
<accession>A0A1W2HB53</accession>
<dbReference type="PROSITE" id="PS51257">
    <property type="entry name" value="PROKAR_LIPOPROTEIN"/>
    <property type="match status" value="1"/>
</dbReference>
<dbReference type="STRING" id="758820.SAMN00777080_4810"/>
<organism evidence="1 2">
    <name type="scientific">Aquiflexum balticum DSM 16537</name>
    <dbReference type="NCBI Taxonomy" id="758820"/>
    <lineage>
        <taxon>Bacteria</taxon>
        <taxon>Pseudomonadati</taxon>
        <taxon>Bacteroidota</taxon>
        <taxon>Cytophagia</taxon>
        <taxon>Cytophagales</taxon>
        <taxon>Cyclobacteriaceae</taxon>
        <taxon>Aquiflexum</taxon>
    </lineage>
</organism>